<dbReference type="InParanoid" id="F0YT06"/>
<keyword evidence="1" id="KW-0472">Membrane</keyword>
<evidence type="ECO:0000313" key="3">
    <source>
        <dbReference type="Proteomes" id="UP000002729"/>
    </source>
</evidence>
<evidence type="ECO:0000256" key="1">
    <source>
        <dbReference type="SAM" id="Phobius"/>
    </source>
</evidence>
<dbReference type="SUPFAM" id="SSF103473">
    <property type="entry name" value="MFS general substrate transporter"/>
    <property type="match status" value="1"/>
</dbReference>
<sequence length="138" mass="13671">GLLADHLARSGRDVLGDQALAACLCSAAATAACLLLGDFGAAQAALFGAILCDGFAMAPQYADVQALLPRHLLGPALALLSTATTLFEDLLELGVGLADERNGDLGLDIGLALAACYAAALGAAGLRVARAARKAPGA</sequence>
<feature type="non-terminal residue" evidence="2">
    <location>
        <position position="1"/>
    </location>
</feature>
<protein>
    <submittedName>
        <fullName evidence="2">Uncharacterized protein</fullName>
    </submittedName>
</protein>
<keyword evidence="1" id="KW-0812">Transmembrane</keyword>
<dbReference type="KEGG" id="aaf:AURANDRAFT_69529"/>
<dbReference type="AlphaFoldDB" id="F0YT06"/>
<feature type="transmembrane region" description="Helical" evidence="1">
    <location>
        <begin position="109"/>
        <end position="129"/>
    </location>
</feature>
<proteinExistence type="predicted"/>
<keyword evidence="3" id="KW-1185">Reference proteome</keyword>
<dbReference type="RefSeq" id="XP_009043548.1">
    <property type="nucleotide sequence ID" value="XM_009045300.1"/>
</dbReference>
<gene>
    <name evidence="2" type="ORF">AURANDRAFT_69529</name>
</gene>
<feature type="non-terminal residue" evidence="2">
    <location>
        <position position="138"/>
    </location>
</feature>
<dbReference type="InterPro" id="IPR036259">
    <property type="entry name" value="MFS_trans_sf"/>
</dbReference>
<dbReference type="Proteomes" id="UP000002729">
    <property type="component" value="Unassembled WGS sequence"/>
</dbReference>
<name>F0YT06_AURAN</name>
<accession>F0YT06</accession>
<reference evidence="2 3" key="1">
    <citation type="journal article" date="2011" name="Proc. Natl. Acad. Sci. U.S.A.">
        <title>Niche of harmful alga Aureococcus anophagefferens revealed through ecogenomics.</title>
        <authorList>
            <person name="Gobler C.J."/>
            <person name="Berry D.L."/>
            <person name="Dyhrman S.T."/>
            <person name="Wilhelm S.W."/>
            <person name="Salamov A."/>
            <person name="Lobanov A.V."/>
            <person name="Zhang Y."/>
            <person name="Collier J.L."/>
            <person name="Wurch L.L."/>
            <person name="Kustka A.B."/>
            <person name="Dill B.D."/>
            <person name="Shah M."/>
            <person name="VerBerkmoes N.C."/>
            <person name="Kuo A."/>
            <person name="Terry A."/>
            <person name="Pangilinan J."/>
            <person name="Lindquist E.A."/>
            <person name="Lucas S."/>
            <person name="Paulsen I.T."/>
            <person name="Hattenrath-Lehmann T.K."/>
            <person name="Talmage S.C."/>
            <person name="Walker E.A."/>
            <person name="Koch F."/>
            <person name="Burson A.M."/>
            <person name="Marcoval M.A."/>
            <person name="Tang Y.Z."/>
            <person name="Lecleir G.R."/>
            <person name="Coyne K.J."/>
            <person name="Berg G.M."/>
            <person name="Bertrand E.M."/>
            <person name="Saito M.A."/>
            <person name="Gladyshev V.N."/>
            <person name="Grigoriev I.V."/>
        </authorList>
    </citation>
    <scope>NUCLEOTIDE SEQUENCE [LARGE SCALE GENOMIC DNA]</scope>
    <source>
        <strain evidence="3">CCMP 1984</strain>
    </source>
</reference>
<dbReference type="GeneID" id="20227585"/>
<keyword evidence="1" id="KW-1133">Transmembrane helix</keyword>
<feature type="transmembrane region" description="Helical" evidence="1">
    <location>
        <begin position="19"/>
        <end position="37"/>
    </location>
</feature>
<evidence type="ECO:0000313" key="2">
    <source>
        <dbReference type="EMBL" id="EGB01753.1"/>
    </source>
</evidence>
<dbReference type="EMBL" id="GL834233">
    <property type="protein sequence ID" value="EGB01753.1"/>
    <property type="molecule type" value="Genomic_DNA"/>
</dbReference>
<organism evidence="3">
    <name type="scientific">Aureococcus anophagefferens</name>
    <name type="common">Harmful bloom alga</name>
    <dbReference type="NCBI Taxonomy" id="44056"/>
    <lineage>
        <taxon>Eukaryota</taxon>
        <taxon>Sar</taxon>
        <taxon>Stramenopiles</taxon>
        <taxon>Ochrophyta</taxon>
        <taxon>Pelagophyceae</taxon>
        <taxon>Pelagomonadales</taxon>
        <taxon>Pelagomonadaceae</taxon>
        <taxon>Aureococcus</taxon>
    </lineage>
</organism>